<dbReference type="EMBL" id="QEAM01000329">
    <property type="protein sequence ID" value="TPX41320.1"/>
    <property type="molecule type" value="Genomic_DNA"/>
</dbReference>
<dbReference type="GO" id="GO:0022625">
    <property type="term" value="C:cytosolic large ribosomal subunit"/>
    <property type="evidence" value="ECO:0007669"/>
    <property type="project" value="TreeGrafter"/>
</dbReference>
<dbReference type="FunFam" id="3.30.1390.20:FF:000003">
    <property type="entry name" value="60S ribosomal protein L7"/>
    <property type="match status" value="1"/>
</dbReference>
<gene>
    <name evidence="8" type="ORF">SeLEV6574_g06156</name>
    <name evidence="7" type="ORF">SeMB42_g06639</name>
</gene>
<comment type="similarity">
    <text evidence="1">Belongs to the universal ribosomal protein uL30 family.</text>
</comment>
<evidence type="ECO:0008006" key="11">
    <source>
        <dbReference type="Google" id="ProtNLM"/>
    </source>
</evidence>
<evidence type="ECO:0000259" key="6">
    <source>
        <dbReference type="Pfam" id="PF08079"/>
    </source>
</evidence>
<name>A0A507CG40_9FUNG</name>
<feature type="compositionally biased region" description="Low complexity" evidence="4">
    <location>
        <begin position="1"/>
        <end position="15"/>
    </location>
</feature>
<evidence type="ECO:0000256" key="3">
    <source>
        <dbReference type="ARBA" id="ARBA00023274"/>
    </source>
</evidence>
<dbReference type="Gene3D" id="3.30.1390.20">
    <property type="entry name" value="Ribosomal protein L30, ferredoxin-like fold domain"/>
    <property type="match status" value="1"/>
</dbReference>
<dbReference type="PANTHER" id="PTHR11524">
    <property type="entry name" value="60S RIBOSOMAL PROTEIN L7"/>
    <property type="match status" value="1"/>
</dbReference>
<dbReference type="NCBIfam" id="TIGR01310">
    <property type="entry name" value="uL30_euk"/>
    <property type="match status" value="1"/>
</dbReference>
<dbReference type="SUPFAM" id="SSF55129">
    <property type="entry name" value="Ribosomal protein L30p/L7e"/>
    <property type="match status" value="1"/>
</dbReference>
<dbReference type="InterPro" id="IPR039699">
    <property type="entry name" value="Ribosomal_uL30"/>
</dbReference>
<feature type="region of interest" description="Disordered" evidence="4">
    <location>
        <begin position="1"/>
        <end position="43"/>
    </location>
</feature>
<dbReference type="EMBL" id="QEAN01000388">
    <property type="protein sequence ID" value="TPX38602.1"/>
    <property type="molecule type" value="Genomic_DNA"/>
</dbReference>
<keyword evidence="3" id="KW-0687">Ribonucleoprotein</keyword>
<reference evidence="9 10" key="1">
    <citation type="journal article" date="2019" name="Sci. Rep.">
        <title>Comparative genomics of chytrid fungi reveal insights into the obligate biotrophic and pathogenic lifestyle of Synchytrium endobioticum.</title>
        <authorList>
            <person name="van de Vossenberg B.T.L.H."/>
            <person name="Warris S."/>
            <person name="Nguyen H.D.T."/>
            <person name="van Gent-Pelzer M.P.E."/>
            <person name="Joly D.L."/>
            <person name="van de Geest H.C."/>
            <person name="Bonants P.J.M."/>
            <person name="Smith D.S."/>
            <person name="Levesque C.A."/>
            <person name="van der Lee T.A.J."/>
        </authorList>
    </citation>
    <scope>NUCLEOTIDE SEQUENCE [LARGE SCALE GENOMIC DNA]</scope>
    <source>
        <strain evidence="8 10">LEV6574</strain>
        <strain evidence="7 9">MB42</strain>
    </source>
</reference>
<protein>
    <recommendedName>
        <fullName evidence="11">Ribosomal protein L30 ferredoxin-like fold domain-containing protein</fullName>
    </recommendedName>
</protein>
<comment type="caution">
    <text evidence="7">The sequence shown here is derived from an EMBL/GenBank/DDBJ whole genome shotgun (WGS) entry which is preliminary data.</text>
</comment>
<evidence type="ECO:0000313" key="7">
    <source>
        <dbReference type="EMBL" id="TPX38602.1"/>
    </source>
</evidence>
<dbReference type="InterPro" id="IPR005998">
    <property type="entry name" value="Ribosomal_uL30_euk"/>
</dbReference>
<dbReference type="InterPro" id="IPR012988">
    <property type="entry name" value="Ribosomal_uL30_N_euk"/>
</dbReference>
<accession>A0A507CG40</accession>
<dbReference type="STRING" id="286115.A0A507CG40"/>
<evidence type="ECO:0000313" key="9">
    <source>
        <dbReference type="Proteomes" id="UP000317494"/>
    </source>
</evidence>
<dbReference type="PANTHER" id="PTHR11524:SF16">
    <property type="entry name" value="LARGE RIBOSOMAL SUBUNIT PROTEIN UL30"/>
    <property type="match status" value="1"/>
</dbReference>
<keyword evidence="2" id="KW-0689">Ribosomal protein</keyword>
<dbReference type="OrthoDB" id="28644at2759"/>
<evidence type="ECO:0000256" key="1">
    <source>
        <dbReference type="ARBA" id="ARBA00007594"/>
    </source>
</evidence>
<dbReference type="FunFam" id="3.30.1390.20:FF:000002">
    <property type="entry name" value="60S ribosomal protein L7"/>
    <property type="match status" value="1"/>
</dbReference>
<evidence type="ECO:0000256" key="4">
    <source>
        <dbReference type="SAM" id="MobiDB-lite"/>
    </source>
</evidence>
<dbReference type="Pfam" id="PF00327">
    <property type="entry name" value="Ribosomal_L30"/>
    <property type="match status" value="1"/>
</dbReference>
<dbReference type="GO" id="GO:0003723">
    <property type="term" value="F:RNA binding"/>
    <property type="evidence" value="ECO:0007669"/>
    <property type="project" value="InterPro"/>
</dbReference>
<feature type="domain" description="Large ribosomal subunit protein uL30 N-terminal eukaryotes" evidence="6">
    <location>
        <begin position="12"/>
        <end position="83"/>
    </location>
</feature>
<dbReference type="Proteomes" id="UP000317494">
    <property type="component" value="Unassembled WGS sequence"/>
</dbReference>
<sequence length="247" mass="28205">MAPTTTPAKTTVPETVLKKRKATERIAAERKQATDDRKKANKAKREVIFKRAEQYVQEYKDAESNEIRARREAKINASFYVPAEPKLALVVRLKGINHMAPKPKKILQLLRLNQINKAVFVRLNKATLQMINWVEPFVAWGYPNLKTVRELIYKRGFAKINKQRIPIHDNSLIEEHLGKFGIICMEDLVHEIVTVGPHFKQASNFLWAFKLSNPNGGFKGKKAVHFIQGGEAGNREEAINGLVQRMI</sequence>
<organism evidence="7 9">
    <name type="scientific">Synchytrium endobioticum</name>
    <dbReference type="NCBI Taxonomy" id="286115"/>
    <lineage>
        <taxon>Eukaryota</taxon>
        <taxon>Fungi</taxon>
        <taxon>Fungi incertae sedis</taxon>
        <taxon>Chytridiomycota</taxon>
        <taxon>Chytridiomycota incertae sedis</taxon>
        <taxon>Chytridiomycetes</taxon>
        <taxon>Synchytriales</taxon>
        <taxon>Synchytriaceae</taxon>
        <taxon>Synchytrium</taxon>
    </lineage>
</organism>
<evidence type="ECO:0000313" key="10">
    <source>
        <dbReference type="Proteomes" id="UP000320475"/>
    </source>
</evidence>
<dbReference type="InterPro" id="IPR035808">
    <property type="entry name" value="Ribosomal_uL30_euk_arc"/>
</dbReference>
<evidence type="ECO:0000259" key="5">
    <source>
        <dbReference type="Pfam" id="PF00327"/>
    </source>
</evidence>
<proteinExistence type="inferred from homology"/>
<feature type="compositionally biased region" description="Basic and acidic residues" evidence="4">
    <location>
        <begin position="23"/>
        <end position="43"/>
    </location>
</feature>
<dbReference type="InterPro" id="IPR036919">
    <property type="entry name" value="Ribo_uL30_ferredoxin-like_sf"/>
</dbReference>
<dbReference type="GO" id="GO:0000463">
    <property type="term" value="P:maturation of LSU-rRNA from tricistronic rRNA transcript (SSU-rRNA, 5.8S rRNA, LSU-rRNA)"/>
    <property type="evidence" value="ECO:0007669"/>
    <property type="project" value="TreeGrafter"/>
</dbReference>
<dbReference type="AlphaFoldDB" id="A0A507CG40"/>
<dbReference type="VEuPathDB" id="FungiDB:SeMB42_g06639"/>
<dbReference type="Pfam" id="PF08079">
    <property type="entry name" value="Ribosomal_L30_N"/>
    <property type="match status" value="1"/>
</dbReference>
<dbReference type="CDD" id="cd01657">
    <property type="entry name" value="Ribosomal_L7_archeal_euk"/>
    <property type="match status" value="1"/>
</dbReference>
<evidence type="ECO:0000256" key="2">
    <source>
        <dbReference type="ARBA" id="ARBA00022980"/>
    </source>
</evidence>
<dbReference type="InterPro" id="IPR016082">
    <property type="entry name" value="Ribosomal_uL30_ferredoxin-like"/>
</dbReference>
<feature type="domain" description="Large ribosomal subunit protein uL30-like ferredoxin-like fold" evidence="5">
    <location>
        <begin position="89"/>
        <end position="138"/>
    </location>
</feature>
<dbReference type="GO" id="GO:0030684">
    <property type="term" value="C:preribosome"/>
    <property type="evidence" value="ECO:0007669"/>
    <property type="project" value="UniProtKB-ARBA"/>
</dbReference>
<dbReference type="FunFam" id="1.10.15.30:FF:000001">
    <property type="entry name" value="60S ribosomal protein L7"/>
    <property type="match status" value="1"/>
</dbReference>
<keyword evidence="9" id="KW-1185">Reference proteome</keyword>
<dbReference type="Proteomes" id="UP000320475">
    <property type="component" value="Unassembled WGS sequence"/>
</dbReference>
<evidence type="ECO:0000313" key="8">
    <source>
        <dbReference type="EMBL" id="TPX41320.1"/>
    </source>
</evidence>
<dbReference type="GO" id="GO:0003735">
    <property type="term" value="F:structural constituent of ribosome"/>
    <property type="evidence" value="ECO:0007669"/>
    <property type="project" value="TreeGrafter"/>
</dbReference>